<name>A0ABW5NDA5_9FLAO</name>
<accession>A0ABW5NDA5</accession>
<comment type="caution">
    <text evidence="1">The sequence shown here is derived from an EMBL/GenBank/DDBJ whole genome shotgun (WGS) entry which is preliminary data.</text>
</comment>
<gene>
    <name evidence="1" type="ORF">ACFSTE_19795</name>
</gene>
<dbReference type="Proteomes" id="UP001597459">
    <property type="component" value="Unassembled WGS sequence"/>
</dbReference>
<dbReference type="RefSeq" id="WP_378255292.1">
    <property type="nucleotide sequence ID" value="NZ_JBHSJV010000001.1"/>
</dbReference>
<dbReference type="Pfam" id="PF11697">
    <property type="entry name" value="DUF3293"/>
    <property type="match status" value="1"/>
</dbReference>
<dbReference type="InterPro" id="IPR021710">
    <property type="entry name" value="DUF3293"/>
</dbReference>
<evidence type="ECO:0000313" key="1">
    <source>
        <dbReference type="EMBL" id="MFD2593091.1"/>
    </source>
</evidence>
<proteinExistence type="predicted"/>
<evidence type="ECO:0000313" key="2">
    <source>
        <dbReference type="Proteomes" id="UP001597459"/>
    </source>
</evidence>
<keyword evidence="2" id="KW-1185">Reference proteome</keyword>
<organism evidence="1 2">
    <name type="scientific">Aquimarina hainanensis</name>
    <dbReference type="NCBI Taxonomy" id="1578017"/>
    <lineage>
        <taxon>Bacteria</taxon>
        <taxon>Pseudomonadati</taxon>
        <taxon>Bacteroidota</taxon>
        <taxon>Flavobacteriia</taxon>
        <taxon>Flavobacteriales</taxon>
        <taxon>Flavobacteriaceae</taxon>
        <taxon>Aquimarina</taxon>
    </lineage>
</organism>
<reference evidence="2" key="1">
    <citation type="journal article" date="2019" name="Int. J. Syst. Evol. Microbiol.">
        <title>The Global Catalogue of Microorganisms (GCM) 10K type strain sequencing project: providing services to taxonomists for standard genome sequencing and annotation.</title>
        <authorList>
            <consortium name="The Broad Institute Genomics Platform"/>
            <consortium name="The Broad Institute Genome Sequencing Center for Infectious Disease"/>
            <person name="Wu L."/>
            <person name="Ma J."/>
        </authorList>
    </citation>
    <scope>NUCLEOTIDE SEQUENCE [LARGE SCALE GENOMIC DNA]</scope>
    <source>
        <strain evidence="2">KCTC 42423</strain>
    </source>
</reference>
<protein>
    <submittedName>
        <fullName evidence="1">DUF3293 domain-containing protein</fullName>
    </submittedName>
</protein>
<sequence length="138" mass="15699">MEASLYNAYLETTYQISQGSLPISLKIGHKNGRFKKWCEEKKVLSWAIITAYNPYSMLCSNVENENRQQMLKTYLVQNKLCSINALGVPADANWEAEKSLFIYNLTIDKAKQIGKLFEQNAIVYGNTLTPPRLCVLVT</sequence>
<dbReference type="EMBL" id="JBHULX010000039">
    <property type="protein sequence ID" value="MFD2593091.1"/>
    <property type="molecule type" value="Genomic_DNA"/>
</dbReference>